<dbReference type="EMBL" id="JBHMDM010000003">
    <property type="protein sequence ID" value="MFB9376312.1"/>
    <property type="molecule type" value="Genomic_DNA"/>
</dbReference>
<sequence length="75" mass="8154">MTTAESGMHPAFASVGAKWRRALARRQELIESIEAWNLPGHVELANAVFDDEGRRIGILARLRGATAAGLGSRRI</sequence>
<evidence type="ECO:0000313" key="1">
    <source>
        <dbReference type="EMBL" id="MFB9376312.1"/>
    </source>
</evidence>
<organism evidence="1 2">
    <name type="scientific">Kineococcus gynurae</name>
    <dbReference type="NCBI Taxonomy" id="452979"/>
    <lineage>
        <taxon>Bacteria</taxon>
        <taxon>Bacillati</taxon>
        <taxon>Actinomycetota</taxon>
        <taxon>Actinomycetes</taxon>
        <taxon>Kineosporiales</taxon>
        <taxon>Kineosporiaceae</taxon>
        <taxon>Kineococcus</taxon>
    </lineage>
</organism>
<dbReference type="Proteomes" id="UP001589748">
    <property type="component" value="Unassembled WGS sequence"/>
</dbReference>
<keyword evidence="2" id="KW-1185">Reference proteome</keyword>
<dbReference type="RefSeq" id="WP_380138536.1">
    <property type="nucleotide sequence ID" value="NZ_JBHLUI010000009.1"/>
</dbReference>
<accession>A0ABV5LQF1</accession>
<name>A0ABV5LQF1_9ACTN</name>
<gene>
    <name evidence="1" type="ORF">ACFFVI_04965</name>
</gene>
<comment type="caution">
    <text evidence="1">The sequence shown here is derived from an EMBL/GenBank/DDBJ whole genome shotgun (WGS) entry which is preliminary data.</text>
</comment>
<proteinExistence type="predicted"/>
<evidence type="ECO:0000313" key="2">
    <source>
        <dbReference type="Proteomes" id="UP001589748"/>
    </source>
</evidence>
<protein>
    <submittedName>
        <fullName evidence="1">Uncharacterized protein</fullName>
    </submittedName>
</protein>
<reference evidence="1 2" key="1">
    <citation type="submission" date="2024-09" db="EMBL/GenBank/DDBJ databases">
        <authorList>
            <person name="Sun Q."/>
            <person name="Mori K."/>
        </authorList>
    </citation>
    <scope>NUCLEOTIDE SEQUENCE [LARGE SCALE GENOMIC DNA]</scope>
    <source>
        <strain evidence="1 2">TISTR 1856</strain>
    </source>
</reference>